<evidence type="ECO:0000313" key="9">
    <source>
        <dbReference type="Proteomes" id="UP000318571"/>
    </source>
</evidence>
<evidence type="ECO:0000256" key="2">
    <source>
        <dbReference type="ARBA" id="ARBA00006208"/>
    </source>
</evidence>
<dbReference type="PANTHER" id="PTHR43461:SF1">
    <property type="entry name" value="TRANSMEMBRANE PROTEIN 256"/>
    <property type="match status" value="1"/>
</dbReference>
<sequence length="282" mass="30534">MGVSNVIGRSARAREAAMVELQTDCFHMRSQLGMKSLLSAAPPAQPPLNHEFLWCSISFSQISLIIFAIHFFDFMSTIDSVLEAWSVSTKFVGKSLKESVTWLAGQDRPSHQSQSTQTQWAGSGGSSCSIAKPSNMLSGSVVRSGSTFVRIAGLSGAAAVALGAYGAHSKNIQPYSSIGWNECMGSLAVAEKMRVPLGFSADKAEFRKVYDTANFYHFIHTVALLAVPLSRRPLITGTLFLGGMTIFCGTIYYHALTEEKSLRKFTPYGGFLLIGGWLSLVL</sequence>
<evidence type="ECO:0000256" key="4">
    <source>
        <dbReference type="ARBA" id="ARBA00022989"/>
    </source>
</evidence>
<protein>
    <recommendedName>
        <fullName evidence="10">Transmembrane protein 256 homolog</fullName>
    </recommendedName>
</protein>
<dbReference type="EMBL" id="VCGU01000007">
    <property type="protein sequence ID" value="TRY73452.1"/>
    <property type="molecule type" value="Genomic_DNA"/>
</dbReference>
<evidence type="ECO:0000256" key="7">
    <source>
        <dbReference type="SAM" id="Phobius"/>
    </source>
</evidence>
<dbReference type="Proteomes" id="UP000318571">
    <property type="component" value="Chromosome 3"/>
</dbReference>
<feature type="region of interest" description="Disordered" evidence="6">
    <location>
        <begin position="106"/>
        <end position="126"/>
    </location>
</feature>
<comment type="caution">
    <text evidence="8">The sequence shown here is derived from an EMBL/GenBank/DDBJ whole genome shotgun (WGS) entry which is preliminary data.</text>
</comment>
<accession>A0A553P6Z9</accession>
<comment type="similarity">
    <text evidence="2">Belongs to the TMEM256 family.</text>
</comment>
<comment type="subcellular location">
    <subcellularLocation>
        <location evidence="1">Membrane</location>
        <topology evidence="1">Multi-pass membrane protein</topology>
    </subcellularLocation>
</comment>
<dbReference type="AlphaFoldDB" id="A0A553P6Z9"/>
<keyword evidence="3 7" id="KW-0812">Transmembrane</keyword>
<gene>
    <name evidence="8" type="ORF">TCAL_02226</name>
</gene>
<dbReference type="GO" id="GO:0016020">
    <property type="term" value="C:membrane"/>
    <property type="evidence" value="ECO:0007669"/>
    <property type="project" value="UniProtKB-SubCell"/>
</dbReference>
<evidence type="ECO:0000256" key="6">
    <source>
        <dbReference type="SAM" id="MobiDB-lite"/>
    </source>
</evidence>
<keyword evidence="4 7" id="KW-1133">Transmembrane helix</keyword>
<evidence type="ECO:0000256" key="3">
    <source>
        <dbReference type="ARBA" id="ARBA00022692"/>
    </source>
</evidence>
<feature type="compositionally biased region" description="Polar residues" evidence="6">
    <location>
        <begin position="111"/>
        <end position="126"/>
    </location>
</feature>
<keyword evidence="5 7" id="KW-0472">Membrane</keyword>
<evidence type="ECO:0000256" key="5">
    <source>
        <dbReference type="ARBA" id="ARBA00023136"/>
    </source>
</evidence>
<dbReference type="InterPro" id="IPR006696">
    <property type="entry name" value="DUF423"/>
</dbReference>
<evidence type="ECO:0000256" key="1">
    <source>
        <dbReference type="ARBA" id="ARBA00004141"/>
    </source>
</evidence>
<name>A0A553P6Z9_TIGCA</name>
<reference evidence="8 9" key="1">
    <citation type="journal article" date="2018" name="Nat. Ecol. Evol.">
        <title>Genomic signatures of mitonuclear coevolution across populations of Tigriopus californicus.</title>
        <authorList>
            <person name="Barreto F.S."/>
            <person name="Watson E.T."/>
            <person name="Lima T.G."/>
            <person name="Willett C.S."/>
            <person name="Edmands S."/>
            <person name="Li W."/>
            <person name="Burton R.S."/>
        </authorList>
    </citation>
    <scope>NUCLEOTIDE SEQUENCE [LARGE SCALE GENOMIC DNA]</scope>
    <source>
        <strain evidence="8 9">San Diego</strain>
    </source>
</reference>
<proteinExistence type="inferred from homology"/>
<keyword evidence="9" id="KW-1185">Reference proteome</keyword>
<organism evidence="8 9">
    <name type="scientific">Tigriopus californicus</name>
    <name type="common">Marine copepod</name>
    <dbReference type="NCBI Taxonomy" id="6832"/>
    <lineage>
        <taxon>Eukaryota</taxon>
        <taxon>Metazoa</taxon>
        <taxon>Ecdysozoa</taxon>
        <taxon>Arthropoda</taxon>
        <taxon>Crustacea</taxon>
        <taxon>Multicrustacea</taxon>
        <taxon>Hexanauplia</taxon>
        <taxon>Copepoda</taxon>
        <taxon>Harpacticoida</taxon>
        <taxon>Harpacticidae</taxon>
        <taxon>Tigriopus</taxon>
    </lineage>
</organism>
<dbReference type="Pfam" id="PF04241">
    <property type="entry name" value="DUF423"/>
    <property type="match status" value="1"/>
</dbReference>
<dbReference type="PANTHER" id="PTHR43461">
    <property type="entry name" value="TRANSMEMBRANE PROTEIN 256"/>
    <property type="match status" value="1"/>
</dbReference>
<feature type="transmembrane region" description="Helical" evidence="7">
    <location>
        <begin position="234"/>
        <end position="253"/>
    </location>
</feature>
<evidence type="ECO:0000313" key="8">
    <source>
        <dbReference type="EMBL" id="TRY73452.1"/>
    </source>
</evidence>
<evidence type="ECO:0008006" key="10">
    <source>
        <dbReference type="Google" id="ProtNLM"/>
    </source>
</evidence>